<dbReference type="EMBL" id="BOMG01000039">
    <property type="protein sequence ID" value="GID54202.1"/>
    <property type="molecule type" value="Genomic_DNA"/>
</dbReference>
<dbReference type="PROSITE" id="PS50850">
    <property type="entry name" value="MFS"/>
    <property type="match status" value="1"/>
</dbReference>
<feature type="transmembrane region" description="Helical" evidence="6">
    <location>
        <begin position="311"/>
        <end position="334"/>
    </location>
</feature>
<comment type="caution">
    <text evidence="8">The sequence shown here is derived from an EMBL/GenBank/DDBJ whole genome shotgun (WGS) entry which is preliminary data.</text>
</comment>
<feature type="transmembrane region" description="Helical" evidence="6">
    <location>
        <begin position="346"/>
        <end position="369"/>
    </location>
</feature>
<dbReference type="InterPro" id="IPR020846">
    <property type="entry name" value="MFS_dom"/>
</dbReference>
<evidence type="ECO:0000313" key="8">
    <source>
        <dbReference type="EMBL" id="GID54202.1"/>
    </source>
</evidence>
<dbReference type="RefSeq" id="WP_203795307.1">
    <property type="nucleotide sequence ID" value="NZ_BAAAQE010000035.1"/>
</dbReference>
<feature type="transmembrane region" description="Helical" evidence="6">
    <location>
        <begin position="286"/>
        <end position="305"/>
    </location>
</feature>
<evidence type="ECO:0000256" key="2">
    <source>
        <dbReference type="ARBA" id="ARBA00022475"/>
    </source>
</evidence>
<evidence type="ECO:0000256" key="1">
    <source>
        <dbReference type="ARBA" id="ARBA00004651"/>
    </source>
</evidence>
<comment type="subcellular location">
    <subcellularLocation>
        <location evidence="1">Cell membrane</location>
        <topology evidence="1">Multi-pass membrane protein</topology>
    </subcellularLocation>
</comment>
<dbReference type="PANTHER" id="PTHR23513:SF6">
    <property type="entry name" value="MAJOR FACILITATOR SUPERFAMILY ASSOCIATED DOMAIN-CONTAINING PROTEIN"/>
    <property type="match status" value="1"/>
</dbReference>
<feature type="transmembrane region" description="Helical" evidence="6">
    <location>
        <begin position="375"/>
        <end position="394"/>
    </location>
</feature>
<dbReference type="PANTHER" id="PTHR23513">
    <property type="entry name" value="INTEGRAL MEMBRANE EFFLUX PROTEIN-RELATED"/>
    <property type="match status" value="1"/>
</dbReference>
<feature type="transmembrane region" description="Helical" evidence="6">
    <location>
        <begin position="253"/>
        <end position="274"/>
    </location>
</feature>
<keyword evidence="2" id="KW-1003">Cell membrane</keyword>
<reference evidence="8 9" key="1">
    <citation type="submission" date="2021-01" db="EMBL/GenBank/DDBJ databases">
        <title>Whole genome shotgun sequence of Actinoplanes couchii NBRC 106145.</title>
        <authorList>
            <person name="Komaki H."/>
            <person name="Tamura T."/>
        </authorList>
    </citation>
    <scope>NUCLEOTIDE SEQUENCE [LARGE SCALE GENOMIC DNA]</scope>
    <source>
        <strain evidence="8 9">NBRC 106145</strain>
    </source>
</reference>
<dbReference type="CDD" id="cd06173">
    <property type="entry name" value="MFS_MefA_like"/>
    <property type="match status" value="1"/>
</dbReference>
<evidence type="ECO:0000256" key="5">
    <source>
        <dbReference type="ARBA" id="ARBA00023136"/>
    </source>
</evidence>
<feature type="domain" description="Major facilitator superfamily (MFS) profile" evidence="7">
    <location>
        <begin position="13"/>
        <end position="400"/>
    </location>
</feature>
<gene>
    <name evidence="8" type="ORF">Aco03nite_026060</name>
</gene>
<organism evidence="8 9">
    <name type="scientific">Actinoplanes couchii</name>
    <dbReference type="NCBI Taxonomy" id="403638"/>
    <lineage>
        <taxon>Bacteria</taxon>
        <taxon>Bacillati</taxon>
        <taxon>Actinomycetota</taxon>
        <taxon>Actinomycetes</taxon>
        <taxon>Micromonosporales</taxon>
        <taxon>Micromonosporaceae</taxon>
        <taxon>Actinoplanes</taxon>
    </lineage>
</organism>
<keyword evidence="4 6" id="KW-1133">Transmembrane helix</keyword>
<evidence type="ECO:0000256" key="4">
    <source>
        <dbReference type="ARBA" id="ARBA00022989"/>
    </source>
</evidence>
<feature type="transmembrane region" description="Helical" evidence="6">
    <location>
        <begin position="106"/>
        <end position="130"/>
    </location>
</feature>
<keyword evidence="9" id="KW-1185">Reference proteome</keyword>
<feature type="transmembrane region" description="Helical" evidence="6">
    <location>
        <begin position="78"/>
        <end position="100"/>
    </location>
</feature>
<evidence type="ECO:0000256" key="6">
    <source>
        <dbReference type="SAM" id="Phobius"/>
    </source>
</evidence>
<dbReference type="SUPFAM" id="SSF103473">
    <property type="entry name" value="MFS general substrate transporter"/>
    <property type="match status" value="1"/>
</dbReference>
<dbReference type="InterPro" id="IPR011701">
    <property type="entry name" value="MFS"/>
</dbReference>
<accession>A0ABQ3X6R9</accession>
<evidence type="ECO:0000259" key="7">
    <source>
        <dbReference type="PROSITE" id="PS50850"/>
    </source>
</evidence>
<proteinExistence type="predicted"/>
<name>A0ABQ3X6R9_9ACTN</name>
<protein>
    <submittedName>
        <fullName evidence="8">MFS transporter</fullName>
    </submittedName>
</protein>
<feature type="transmembrane region" description="Helical" evidence="6">
    <location>
        <begin position="225"/>
        <end position="247"/>
    </location>
</feature>
<sequence length="407" mass="42070">MTEAPRSLWRNRDFLLLWTGQALSAFGSSLAAVAYPLLALAATGSVSQAGLVGFVGLAANALMLLPAGLLTDRLPRKALLVVGDLVRALAAAAVVVGVAYDRVGLPLLLITTAISSLAGAVSGAAQTVVVRHVVPAEQLPAAFAQNEARSHVATLTGQPAGGHLYGLWPGLPVLADAVSYLLGALLTLLIRTPLHDDGPPPERAPLRRDLTAGLRYLWHHPTLRSILFCATALQVLFVSLPLIIVAAGADTGVVASGIGLAFAIGGVGGILGAWATGRMRRMLSGFALIAIFGWTTTVAFAVLGWTSRPLAVGAMLAVMYFTATPANALIMTLLLDRTAPEMQGRVVSSAMLVATCATPVGPVIVGLLYDAYGRLVTFLVFAALTAAITIAMYLSGALRSLGKQTVS</sequence>
<evidence type="ECO:0000313" key="9">
    <source>
        <dbReference type="Proteomes" id="UP000612282"/>
    </source>
</evidence>
<keyword evidence="5 6" id="KW-0472">Membrane</keyword>
<feature type="transmembrane region" description="Helical" evidence="6">
    <location>
        <begin position="51"/>
        <end position="71"/>
    </location>
</feature>
<dbReference type="InterPro" id="IPR036259">
    <property type="entry name" value="MFS_trans_sf"/>
</dbReference>
<keyword evidence="3 6" id="KW-0812">Transmembrane</keyword>
<dbReference type="Proteomes" id="UP000612282">
    <property type="component" value="Unassembled WGS sequence"/>
</dbReference>
<evidence type="ECO:0000256" key="3">
    <source>
        <dbReference type="ARBA" id="ARBA00022692"/>
    </source>
</evidence>
<dbReference type="Gene3D" id="1.20.1250.20">
    <property type="entry name" value="MFS general substrate transporter like domains"/>
    <property type="match status" value="1"/>
</dbReference>
<dbReference type="Pfam" id="PF07690">
    <property type="entry name" value="MFS_1"/>
    <property type="match status" value="1"/>
</dbReference>